<accession>L1IQ41</accession>
<dbReference type="OrthoDB" id="409897at2759"/>
<dbReference type="InterPro" id="IPR011990">
    <property type="entry name" value="TPR-like_helical_dom_sf"/>
</dbReference>
<dbReference type="HOGENOM" id="CLU_702940_0_0_1"/>
<reference evidence="2" key="3">
    <citation type="submission" date="2015-06" db="UniProtKB">
        <authorList>
            <consortium name="EnsemblProtists"/>
        </authorList>
    </citation>
    <scope>IDENTIFICATION</scope>
</reference>
<reference evidence="3" key="2">
    <citation type="submission" date="2012-11" db="EMBL/GenBank/DDBJ databases">
        <authorList>
            <person name="Kuo A."/>
            <person name="Curtis B.A."/>
            <person name="Tanifuji G."/>
            <person name="Burki F."/>
            <person name="Gruber A."/>
            <person name="Irimia M."/>
            <person name="Maruyama S."/>
            <person name="Arias M.C."/>
            <person name="Ball S.G."/>
            <person name="Gile G.H."/>
            <person name="Hirakawa Y."/>
            <person name="Hopkins J.F."/>
            <person name="Rensing S.A."/>
            <person name="Schmutz J."/>
            <person name="Symeonidi A."/>
            <person name="Elias M."/>
            <person name="Eveleigh R.J."/>
            <person name="Herman E.K."/>
            <person name="Klute M.J."/>
            <person name="Nakayama T."/>
            <person name="Obornik M."/>
            <person name="Reyes-Prieto A."/>
            <person name="Armbrust E.V."/>
            <person name="Aves S.J."/>
            <person name="Beiko R.G."/>
            <person name="Coutinho P."/>
            <person name="Dacks J.B."/>
            <person name="Durnford D.G."/>
            <person name="Fast N.M."/>
            <person name="Green B.R."/>
            <person name="Grisdale C."/>
            <person name="Hempe F."/>
            <person name="Henrissat B."/>
            <person name="Hoppner M.P."/>
            <person name="Ishida K.-I."/>
            <person name="Kim E."/>
            <person name="Koreny L."/>
            <person name="Kroth P.G."/>
            <person name="Liu Y."/>
            <person name="Malik S.-B."/>
            <person name="Maier U.G."/>
            <person name="McRose D."/>
            <person name="Mock T."/>
            <person name="Neilson J.A."/>
            <person name="Onodera N.T."/>
            <person name="Poole A.M."/>
            <person name="Pritham E.J."/>
            <person name="Richards T.A."/>
            <person name="Rocap G."/>
            <person name="Roy S.W."/>
            <person name="Sarai C."/>
            <person name="Schaack S."/>
            <person name="Shirato S."/>
            <person name="Slamovits C.H."/>
            <person name="Spencer D.F."/>
            <person name="Suzuki S."/>
            <person name="Worden A.Z."/>
            <person name="Zauner S."/>
            <person name="Barry K."/>
            <person name="Bell C."/>
            <person name="Bharti A.K."/>
            <person name="Crow J.A."/>
            <person name="Grimwood J."/>
            <person name="Kramer R."/>
            <person name="Lindquist E."/>
            <person name="Lucas S."/>
            <person name="Salamov A."/>
            <person name="McFadden G.I."/>
            <person name="Lane C.E."/>
            <person name="Keeling P.J."/>
            <person name="Gray M.W."/>
            <person name="Grigoriev I.V."/>
            <person name="Archibald J.M."/>
        </authorList>
    </citation>
    <scope>NUCLEOTIDE SEQUENCE</scope>
    <source>
        <strain evidence="3">CCMP2712</strain>
    </source>
</reference>
<dbReference type="OMA" id="GNEHEEF"/>
<keyword evidence="3" id="KW-1185">Reference proteome</keyword>
<dbReference type="PaxDb" id="55529-EKX38004"/>
<dbReference type="RefSeq" id="XP_005824984.1">
    <property type="nucleotide sequence ID" value="XM_005824927.1"/>
</dbReference>
<proteinExistence type="predicted"/>
<dbReference type="PANTHER" id="PTHR46321">
    <property type="entry name" value="KIF1-BINDING PROTEIN"/>
    <property type="match status" value="1"/>
</dbReference>
<dbReference type="KEGG" id="gtt:GUITHDRAFT_115766"/>
<dbReference type="Proteomes" id="UP000011087">
    <property type="component" value="Unassembled WGS sequence"/>
</dbReference>
<sequence>MWVPQSHTRFSWIANHSDQVLPIGHTNFSWFCTAQNVEEEERIRGGGLRRGFLDAKHGETKVQDVEKFLTRDAPRLLEEAGRLSELRAEETSPYKHKYEARAILKKVHSQLAACDPAGSSGEIGMKMEEAKARTELMLGINFYETEEVSQGHKFLTEAEALLSAISSKSAESRCHADYMDCLNHLAIISSMRDEQHKALELLLRAREVHRRARAPSSPSDLLSPMEKQLTTTCFLLAQVYQKVGDLHASAELCVETLDRQAQVFTEEDWKAQGDEWVKNAIQMSGYSLSMNDFESASMCLGAAEAAREKLLGNQQQKDRKLIFQGIDFHLEGVRANVERRKGKKFPEQVTDYESACVVVRGIVNSLDKVKEFYVLDGFCTEHIVVLQDISRFA</sequence>
<dbReference type="AlphaFoldDB" id="L1IQ41"/>
<dbReference type="Gene3D" id="1.25.40.10">
    <property type="entry name" value="Tetratricopeptide repeat domain"/>
    <property type="match status" value="1"/>
</dbReference>
<evidence type="ECO:0000313" key="2">
    <source>
        <dbReference type="EnsemblProtists" id="EKX38004"/>
    </source>
</evidence>
<protein>
    <submittedName>
        <fullName evidence="1 2">Uncharacterized protein</fullName>
    </submittedName>
</protein>
<dbReference type="PANTHER" id="PTHR46321:SF1">
    <property type="entry name" value="KIF-BINDING PROTEIN"/>
    <property type="match status" value="1"/>
</dbReference>
<name>L1IQ41_GUITC</name>
<dbReference type="GeneID" id="17294762"/>
<gene>
    <name evidence="1" type="ORF">GUITHDRAFT_115766</name>
</gene>
<dbReference type="EnsemblProtists" id="EKX38004">
    <property type="protein sequence ID" value="EKX38004"/>
    <property type="gene ID" value="GUITHDRAFT_115766"/>
</dbReference>
<dbReference type="EMBL" id="JH993052">
    <property type="protein sequence ID" value="EKX38004.1"/>
    <property type="molecule type" value="Genomic_DNA"/>
</dbReference>
<evidence type="ECO:0000313" key="1">
    <source>
        <dbReference type="EMBL" id="EKX38004.1"/>
    </source>
</evidence>
<organism evidence="1">
    <name type="scientific">Guillardia theta (strain CCMP2712)</name>
    <name type="common">Cryptophyte</name>
    <dbReference type="NCBI Taxonomy" id="905079"/>
    <lineage>
        <taxon>Eukaryota</taxon>
        <taxon>Cryptophyceae</taxon>
        <taxon>Pyrenomonadales</taxon>
        <taxon>Geminigeraceae</taxon>
        <taxon>Guillardia</taxon>
    </lineage>
</organism>
<evidence type="ECO:0000313" key="3">
    <source>
        <dbReference type="Proteomes" id="UP000011087"/>
    </source>
</evidence>
<reference evidence="1 3" key="1">
    <citation type="journal article" date="2012" name="Nature">
        <title>Algal genomes reveal evolutionary mosaicism and the fate of nucleomorphs.</title>
        <authorList>
            <consortium name="DOE Joint Genome Institute"/>
            <person name="Curtis B.A."/>
            <person name="Tanifuji G."/>
            <person name="Burki F."/>
            <person name="Gruber A."/>
            <person name="Irimia M."/>
            <person name="Maruyama S."/>
            <person name="Arias M.C."/>
            <person name="Ball S.G."/>
            <person name="Gile G.H."/>
            <person name="Hirakawa Y."/>
            <person name="Hopkins J.F."/>
            <person name="Kuo A."/>
            <person name="Rensing S.A."/>
            <person name="Schmutz J."/>
            <person name="Symeonidi A."/>
            <person name="Elias M."/>
            <person name="Eveleigh R.J."/>
            <person name="Herman E.K."/>
            <person name="Klute M.J."/>
            <person name="Nakayama T."/>
            <person name="Obornik M."/>
            <person name="Reyes-Prieto A."/>
            <person name="Armbrust E.V."/>
            <person name="Aves S.J."/>
            <person name="Beiko R.G."/>
            <person name="Coutinho P."/>
            <person name="Dacks J.B."/>
            <person name="Durnford D.G."/>
            <person name="Fast N.M."/>
            <person name="Green B.R."/>
            <person name="Grisdale C.J."/>
            <person name="Hempel F."/>
            <person name="Henrissat B."/>
            <person name="Hoppner M.P."/>
            <person name="Ishida K."/>
            <person name="Kim E."/>
            <person name="Koreny L."/>
            <person name="Kroth P.G."/>
            <person name="Liu Y."/>
            <person name="Malik S.B."/>
            <person name="Maier U.G."/>
            <person name="McRose D."/>
            <person name="Mock T."/>
            <person name="Neilson J.A."/>
            <person name="Onodera N.T."/>
            <person name="Poole A.M."/>
            <person name="Pritham E.J."/>
            <person name="Richards T.A."/>
            <person name="Rocap G."/>
            <person name="Roy S.W."/>
            <person name="Sarai C."/>
            <person name="Schaack S."/>
            <person name="Shirato S."/>
            <person name="Slamovits C.H."/>
            <person name="Spencer D.F."/>
            <person name="Suzuki S."/>
            <person name="Worden A.Z."/>
            <person name="Zauner S."/>
            <person name="Barry K."/>
            <person name="Bell C."/>
            <person name="Bharti A.K."/>
            <person name="Crow J.A."/>
            <person name="Grimwood J."/>
            <person name="Kramer R."/>
            <person name="Lindquist E."/>
            <person name="Lucas S."/>
            <person name="Salamov A."/>
            <person name="McFadden G.I."/>
            <person name="Lane C.E."/>
            <person name="Keeling P.J."/>
            <person name="Gray M.W."/>
            <person name="Grigoriev I.V."/>
            <person name="Archibald J.M."/>
        </authorList>
    </citation>
    <scope>NUCLEOTIDE SEQUENCE</scope>
    <source>
        <strain evidence="1 3">CCMP2712</strain>
    </source>
</reference>
<dbReference type="Pfam" id="PF13374">
    <property type="entry name" value="TPR_10"/>
    <property type="match status" value="1"/>
</dbReference>